<reference evidence="8" key="5">
    <citation type="submission" date="2025-09" db="UniProtKB">
        <authorList>
            <consortium name="Ensembl"/>
        </authorList>
    </citation>
    <scope>IDENTIFICATION</scope>
</reference>
<reference evidence="9" key="1">
    <citation type="journal article" date="2014" name="Science">
        <title>Nonhuman genetics. Genomic basis for the convergent evolution of electric organs.</title>
        <authorList>
            <person name="Gallant J.R."/>
            <person name="Traeger L.L."/>
            <person name="Volkening J.D."/>
            <person name="Moffett H."/>
            <person name="Chen P.H."/>
            <person name="Novina C.D."/>
            <person name="Phillips G.N.Jr."/>
            <person name="Anand R."/>
            <person name="Wells G.B."/>
            <person name="Pinch M."/>
            <person name="Guth R."/>
            <person name="Unguez G.A."/>
            <person name="Albert J.S."/>
            <person name="Zakon H.H."/>
            <person name="Samanta M.P."/>
            <person name="Sussman M.R."/>
        </authorList>
    </citation>
    <scope>NUCLEOTIDE SEQUENCE [LARGE SCALE GENOMIC DNA]</scope>
</reference>
<keyword evidence="9" id="KW-1185">Reference proteome</keyword>
<evidence type="ECO:0000256" key="1">
    <source>
        <dbReference type="ARBA" id="ARBA00004496"/>
    </source>
</evidence>
<reference evidence="8" key="3">
    <citation type="submission" date="2020-05" db="EMBL/GenBank/DDBJ databases">
        <title>Electrophorus electricus (electric eel) genome, fEleEle1, primary haplotype.</title>
        <authorList>
            <person name="Myers G."/>
            <person name="Meyer A."/>
            <person name="Fedrigo O."/>
            <person name="Formenti G."/>
            <person name="Rhie A."/>
            <person name="Tracey A."/>
            <person name="Sims Y."/>
            <person name="Jarvis E.D."/>
        </authorList>
    </citation>
    <scope>NUCLEOTIDE SEQUENCE [LARGE SCALE GENOMIC DNA]</scope>
</reference>
<feature type="domain" description="Ig-like" evidence="7">
    <location>
        <begin position="77"/>
        <end position="134"/>
    </location>
</feature>
<keyword evidence="4" id="KW-0677">Repeat</keyword>
<dbReference type="FunFam" id="2.60.40.10:FF:000241">
    <property type="entry name" value="obscurin-like protein 1 isoform X2"/>
    <property type="match status" value="1"/>
</dbReference>
<evidence type="ECO:0000256" key="3">
    <source>
        <dbReference type="ARBA" id="ARBA00022553"/>
    </source>
</evidence>
<keyword evidence="3" id="KW-0597">Phosphoprotein</keyword>
<dbReference type="InterPro" id="IPR003599">
    <property type="entry name" value="Ig_sub"/>
</dbReference>
<accession>A0A4W4H470</accession>
<evidence type="ECO:0000256" key="4">
    <source>
        <dbReference type="ARBA" id="ARBA00022737"/>
    </source>
</evidence>
<sequence>MPIALPVKFSEVSEAQKNKCTVIGEPFELECEVSDAATLVCWYKDGKKLQSHAQALLLSEGTIRKLSVQSAELSDIGSPIVLKCEISDPAAQVCWYKNGTELSPKKELNIQSDGNLRKLILPSAKLSDTGHYMCGNQDDAISFKVDVQGDFYDSITFIKVCIISPSQSQMELCQQTSERMVLSCEISRPNASVCWYRDGLEVEENDNLILEVDGVYRRLIIPETTVNDSAEYVCDTTDDSVTFFVNIAGASLNC</sequence>
<evidence type="ECO:0000313" key="9">
    <source>
        <dbReference type="Proteomes" id="UP000314983"/>
    </source>
</evidence>
<keyword evidence="5" id="KW-1015">Disulfide bond</keyword>
<feature type="domain" description="Ig-like" evidence="7">
    <location>
        <begin position="165"/>
        <end position="244"/>
    </location>
</feature>
<proteinExistence type="predicted"/>
<dbReference type="SUPFAM" id="SSF48726">
    <property type="entry name" value="Immunoglobulin"/>
    <property type="match status" value="2"/>
</dbReference>
<dbReference type="PROSITE" id="PS50835">
    <property type="entry name" value="IG_LIKE"/>
    <property type="match status" value="2"/>
</dbReference>
<dbReference type="PANTHER" id="PTHR35971">
    <property type="entry name" value="SI:DKEY-31G6.6"/>
    <property type="match status" value="1"/>
</dbReference>
<evidence type="ECO:0000259" key="7">
    <source>
        <dbReference type="PROSITE" id="PS50835"/>
    </source>
</evidence>
<dbReference type="SMART" id="SM00408">
    <property type="entry name" value="IGc2"/>
    <property type="match status" value="2"/>
</dbReference>
<keyword evidence="6" id="KW-0393">Immunoglobulin domain</keyword>
<dbReference type="Proteomes" id="UP000314983">
    <property type="component" value="Chromosome 2"/>
</dbReference>
<dbReference type="InterPro" id="IPR007110">
    <property type="entry name" value="Ig-like_dom"/>
</dbReference>
<dbReference type="InterPro" id="IPR036179">
    <property type="entry name" value="Ig-like_dom_sf"/>
</dbReference>
<dbReference type="Gene3D" id="2.60.40.10">
    <property type="entry name" value="Immunoglobulins"/>
    <property type="match status" value="3"/>
</dbReference>
<evidence type="ECO:0000313" key="8">
    <source>
        <dbReference type="Ensembl" id="ENSEEEP00000043510.2"/>
    </source>
</evidence>
<reference evidence="9" key="2">
    <citation type="journal article" date="2017" name="Sci. Adv.">
        <title>A tail of two voltages: Proteomic comparison of the three electric organs of the electric eel.</title>
        <authorList>
            <person name="Traeger L.L."/>
            <person name="Sabat G."/>
            <person name="Barrett-Wilt G.A."/>
            <person name="Wells G.B."/>
            <person name="Sussman M.R."/>
        </authorList>
    </citation>
    <scope>NUCLEOTIDE SEQUENCE [LARGE SCALE GENOMIC DNA]</scope>
</reference>
<evidence type="ECO:0000256" key="2">
    <source>
        <dbReference type="ARBA" id="ARBA00022490"/>
    </source>
</evidence>
<dbReference type="SMART" id="SM00409">
    <property type="entry name" value="IG"/>
    <property type="match status" value="2"/>
</dbReference>
<evidence type="ECO:0000256" key="5">
    <source>
        <dbReference type="ARBA" id="ARBA00023157"/>
    </source>
</evidence>
<name>A0A4W4H470_ELEEL</name>
<dbReference type="GO" id="GO:0005737">
    <property type="term" value="C:cytoplasm"/>
    <property type="evidence" value="ECO:0007669"/>
    <property type="project" value="UniProtKB-SubCell"/>
</dbReference>
<organism evidence="8 9">
    <name type="scientific">Electrophorus electricus</name>
    <name type="common">Electric eel</name>
    <name type="synonym">Gymnotus electricus</name>
    <dbReference type="NCBI Taxonomy" id="8005"/>
    <lineage>
        <taxon>Eukaryota</taxon>
        <taxon>Metazoa</taxon>
        <taxon>Chordata</taxon>
        <taxon>Craniata</taxon>
        <taxon>Vertebrata</taxon>
        <taxon>Euteleostomi</taxon>
        <taxon>Actinopterygii</taxon>
        <taxon>Neopterygii</taxon>
        <taxon>Teleostei</taxon>
        <taxon>Ostariophysi</taxon>
        <taxon>Gymnotiformes</taxon>
        <taxon>Gymnotoidei</taxon>
        <taxon>Gymnotidae</taxon>
        <taxon>Electrophorus</taxon>
    </lineage>
</organism>
<evidence type="ECO:0000256" key="6">
    <source>
        <dbReference type="ARBA" id="ARBA00023319"/>
    </source>
</evidence>
<reference evidence="8" key="4">
    <citation type="submission" date="2025-08" db="UniProtKB">
        <authorList>
            <consortium name="Ensembl"/>
        </authorList>
    </citation>
    <scope>IDENTIFICATION</scope>
</reference>
<dbReference type="InterPro" id="IPR003598">
    <property type="entry name" value="Ig_sub2"/>
</dbReference>
<comment type="subcellular location">
    <subcellularLocation>
        <location evidence="1">Cytoplasm</location>
    </subcellularLocation>
</comment>
<protein>
    <recommendedName>
        <fullName evidence="7">Ig-like domain-containing protein</fullName>
    </recommendedName>
</protein>
<dbReference type="GeneTree" id="ENSGT00940000156702"/>
<dbReference type="AlphaFoldDB" id="A0A4W4H470"/>
<dbReference type="Ensembl" id="ENSEEET00000044009.2">
    <property type="protein sequence ID" value="ENSEEEP00000043510.2"/>
    <property type="gene ID" value="ENSEEEG00000020558.2"/>
</dbReference>
<dbReference type="InterPro" id="IPR052385">
    <property type="entry name" value="Obscurin/Obscurin-like_Reg"/>
</dbReference>
<dbReference type="FunFam" id="2.60.40.10:FF:000211">
    <property type="entry name" value="Obscurin-like protein 1"/>
    <property type="match status" value="1"/>
</dbReference>
<dbReference type="Pfam" id="PF07679">
    <property type="entry name" value="I-set"/>
    <property type="match status" value="2"/>
</dbReference>
<keyword evidence="2" id="KW-0963">Cytoplasm</keyword>
<dbReference type="InterPro" id="IPR013098">
    <property type="entry name" value="Ig_I-set"/>
</dbReference>
<dbReference type="InterPro" id="IPR013783">
    <property type="entry name" value="Ig-like_fold"/>
</dbReference>
<dbReference type="PANTHER" id="PTHR35971:SF5">
    <property type="entry name" value="OBSCURIN LIKE CYTOSKELETAL ADAPTOR 1"/>
    <property type="match status" value="1"/>
</dbReference>